<evidence type="ECO:0000259" key="1">
    <source>
        <dbReference type="PROSITE" id="PS50104"/>
    </source>
</evidence>
<organism evidence="2 3">
    <name type="scientific">Stratiformator vulcanicus</name>
    <dbReference type="NCBI Taxonomy" id="2527980"/>
    <lineage>
        <taxon>Bacteria</taxon>
        <taxon>Pseudomonadati</taxon>
        <taxon>Planctomycetota</taxon>
        <taxon>Planctomycetia</taxon>
        <taxon>Planctomycetales</taxon>
        <taxon>Planctomycetaceae</taxon>
        <taxon>Stratiformator</taxon>
    </lineage>
</organism>
<dbReference type="AlphaFoldDB" id="A0A517R6X1"/>
<keyword evidence="3" id="KW-1185">Reference proteome</keyword>
<dbReference type="Proteomes" id="UP000317318">
    <property type="component" value="Chromosome"/>
</dbReference>
<dbReference type="InterPro" id="IPR000157">
    <property type="entry name" value="TIR_dom"/>
</dbReference>
<accession>A0A517R6X1</accession>
<dbReference type="KEGG" id="svp:Pan189_39900"/>
<proteinExistence type="predicted"/>
<dbReference type="PROSITE" id="PS50104">
    <property type="entry name" value="TIR"/>
    <property type="match status" value="1"/>
</dbReference>
<dbReference type="Gene3D" id="3.40.50.10140">
    <property type="entry name" value="Toll/interleukin-1 receptor homology (TIR) domain"/>
    <property type="match status" value="1"/>
</dbReference>
<dbReference type="SUPFAM" id="SSF52200">
    <property type="entry name" value="Toll/Interleukin receptor TIR domain"/>
    <property type="match status" value="1"/>
</dbReference>
<evidence type="ECO:0000313" key="3">
    <source>
        <dbReference type="Proteomes" id="UP000317318"/>
    </source>
</evidence>
<gene>
    <name evidence="2" type="ORF">Pan189_39900</name>
</gene>
<dbReference type="EMBL" id="CP036268">
    <property type="protein sequence ID" value="QDT39581.1"/>
    <property type="molecule type" value="Genomic_DNA"/>
</dbReference>
<feature type="domain" description="TIR" evidence="1">
    <location>
        <begin position="18"/>
        <end position="149"/>
    </location>
</feature>
<dbReference type="Pfam" id="PF13676">
    <property type="entry name" value="TIR_2"/>
    <property type="match status" value="1"/>
</dbReference>
<name>A0A517R6X1_9PLAN</name>
<dbReference type="InterPro" id="IPR035897">
    <property type="entry name" value="Toll_tir_struct_dom_sf"/>
</dbReference>
<dbReference type="GO" id="GO:0007165">
    <property type="term" value="P:signal transduction"/>
    <property type="evidence" value="ECO:0007669"/>
    <property type="project" value="InterPro"/>
</dbReference>
<sequence length="149" mass="17426">MPRPTSRKRKKSGQEDDAEFRVFVSHATYDKFLAKVICEKIEACHENATTFRDDRDINGGDVIPEAIRDAIKQCHEFCVIMTPESAERPWVHYEMGMADMRDDVQIVPFFYHAEPNNLPAFVTRRRGYQLDEIDDYLEDLVGRIERKIT</sequence>
<protein>
    <submittedName>
        <fullName evidence="2">TIR domain protein</fullName>
    </submittedName>
</protein>
<reference evidence="2 3" key="1">
    <citation type="submission" date="2019-02" db="EMBL/GenBank/DDBJ databases">
        <title>Deep-cultivation of Planctomycetes and their phenomic and genomic characterization uncovers novel biology.</title>
        <authorList>
            <person name="Wiegand S."/>
            <person name="Jogler M."/>
            <person name="Boedeker C."/>
            <person name="Pinto D."/>
            <person name="Vollmers J."/>
            <person name="Rivas-Marin E."/>
            <person name="Kohn T."/>
            <person name="Peeters S.H."/>
            <person name="Heuer A."/>
            <person name="Rast P."/>
            <person name="Oberbeckmann S."/>
            <person name="Bunk B."/>
            <person name="Jeske O."/>
            <person name="Meyerdierks A."/>
            <person name="Storesund J.E."/>
            <person name="Kallscheuer N."/>
            <person name="Luecker S."/>
            <person name="Lage O.M."/>
            <person name="Pohl T."/>
            <person name="Merkel B.J."/>
            <person name="Hornburger P."/>
            <person name="Mueller R.-W."/>
            <person name="Bruemmer F."/>
            <person name="Labrenz M."/>
            <person name="Spormann A.M."/>
            <person name="Op den Camp H."/>
            <person name="Overmann J."/>
            <person name="Amann R."/>
            <person name="Jetten M.S.M."/>
            <person name="Mascher T."/>
            <person name="Medema M.H."/>
            <person name="Devos D.P."/>
            <person name="Kaster A.-K."/>
            <person name="Ovreas L."/>
            <person name="Rohde M."/>
            <person name="Galperin M.Y."/>
            <person name="Jogler C."/>
        </authorList>
    </citation>
    <scope>NUCLEOTIDE SEQUENCE [LARGE SCALE GENOMIC DNA]</scope>
    <source>
        <strain evidence="2 3">Pan189</strain>
    </source>
</reference>
<evidence type="ECO:0000313" key="2">
    <source>
        <dbReference type="EMBL" id="QDT39581.1"/>
    </source>
</evidence>